<dbReference type="InParanoid" id="G7DUB6"/>
<dbReference type="HOGENOM" id="CLU_1256310_0_0_1"/>
<keyword evidence="1" id="KW-0472">Membrane</keyword>
<keyword evidence="2" id="KW-0732">Signal</keyword>
<keyword evidence="1" id="KW-0812">Transmembrane</keyword>
<protein>
    <submittedName>
        <fullName evidence="3">Uncharacterized protein</fullName>
    </submittedName>
</protein>
<dbReference type="RefSeq" id="XP_014569612.1">
    <property type="nucleotide sequence ID" value="XM_014714126.1"/>
</dbReference>
<keyword evidence="1" id="KW-1133">Transmembrane helix</keyword>
<feature type="transmembrane region" description="Helical" evidence="1">
    <location>
        <begin position="153"/>
        <end position="178"/>
    </location>
</feature>
<organism evidence="3 4">
    <name type="scientific">Mixia osmundae (strain CBS 9802 / IAM 14324 / JCM 22182 / KY 12970)</name>
    <dbReference type="NCBI Taxonomy" id="764103"/>
    <lineage>
        <taxon>Eukaryota</taxon>
        <taxon>Fungi</taxon>
        <taxon>Dikarya</taxon>
        <taxon>Basidiomycota</taxon>
        <taxon>Pucciniomycotina</taxon>
        <taxon>Mixiomycetes</taxon>
        <taxon>Mixiales</taxon>
        <taxon>Mixiaceae</taxon>
        <taxon>Mixia</taxon>
    </lineage>
</organism>
<feature type="chain" id="PRO_5009955497" evidence="2">
    <location>
        <begin position="19"/>
        <end position="220"/>
    </location>
</feature>
<evidence type="ECO:0000256" key="2">
    <source>
        <dbReference type="SAM" id="SignalP"/>
    </source>
</evidence>
<comment type="caution">
    <text evidence="3">The sequence shown here is derived from an EMBL/GenBank/DDBJ whole genome shotgun (WGS) entry which is preliminary data.</text>
</comment>
<evidence type="ECO:0000256" key="1">
    <source>
        <dbReference type="SAM" id="Phobius"/>
    </source>
</evidence>
<proteinExistence type="predicted"/>
<accession>G7DUB6</accession>
<dbReference type="Proteomes" id="UP000009131">
    <property type="component" value="Unassembled WGS sequence"/>
</dbReference>
<gene>
    <name evidence="3" type="primary">Mo00824</name>
    <name evidence="3" type="ORF">E5Q_00824</name>
</gene>
<reference evidence="3 4" key="2">
    <citation type="journal article" date="2012" name="Open Biol.">
        <title>Characteristics of nucleosomes and linker DNA regions on the genome of the basidiomycete Mixia osmundae revealed by mono- and dinucleosome mapping.</title>
        <authorList>
            <person name="Nishida H."/>
            <person name="Kondo S."/>
            <person name="Matsumoto T."/>
            <person name="Suzuki Y."/>
            <person name="Yoshikawa H."/>
            <person name="Taylor T.D."/>
            <person name="Sugiyama J."/>
        </authorList>
    </citation>
    <scope>NUCLEOTIDE SEQUENCE [LARGE SCALE GENOMIC DNA]</scope>
    <source>
        <strain evidence="4">CBS 9802 / IAM 14324 / JCM 22182 / KY 12970</strain>
    </source>
</reference>
<feature type="signal peptide" evidence="2">
    <location>
        <begin position="1"/>
        <end position="18"/>
    </location>
</feature>
<keyword evidence="4" id="KW-1185">Reference proteome</keyword>
<sequence>MLMRIALLLALGTQSALIAAPLAGEQAVFRAHRFKSLDGYFPTRGDDSETTAWHLAASISRAYRNMLKEAAAEAEAIPLANLEQRTTQRTSLRIEGRTLPKSVDGDRVQANEAKMGWMSSSCVDSTNLARRSPCSDDDQCSGLEPPLAAMNGWLGVFLARALLHAIAIFSFFTALGVAHTWLWSHLHSLDENIDTSCKGEKHIVEAKSDDTPPVWLLTLP</sequence>
<name>G7DUB6_MIXOS</name>
<evidence type="ECO:0000313" key="3">
    <source>
        <dbReference type="EMBL" id="GAA94176.1"/>
    </source>
</evidence>
<dbReference type="AlphaFoldDB" id="G7DUB6"/>
<reference evidence="3 4" key="1">
    <citation type="journal article" date="2011" name="J. Gen. Appl. Microbiol.">
        <title>Draft genome sequencing of the enigmatic basidiomycete Mixia osmundae.</title>
        <authorList>
            <person name="Nishida H."/>
            <person name="Nagatsuka Y."/>
            <person name="Sugiyama J."/>
        </authorList>
    </citation>
    <scope>NUCLEOTIDE SEQUENCE [LARGE SCALE GENOMIC DNA]</scope>
    <source>
        <strain evidence="4">CBS 9802 / IAM 14324 / JCM 22182 / KY 12970</strain>
    </source>
</reference>
<evidence type="ECO:0000313" key="4">
    <source>
        <dbReference type="Proteomes" id="UP000009131"/>
    </source>
</evidence>
<dbReference type="EMBL" id="BABT02000028">
    <property type="protein sequence ID" value="GAA94176.1"/>
    <property type="molecule type" value="Genomic_DNA"/>
</dbReference>